<feature type="chain" id="PRO_5035323102" evidence="1">
    <location>
        <begin position="19"/>
        <end position="250"/>
    </location>
</feature>
<dbReference type="PANTHER" id="PTHR21879:SF8">
    <property type="entry name" value="OSIRIS 23"/>
    <property type="match status" value="1"/>
</dbReference>
<organism evidence="2 3">
    <name type="scientific">Cimex lectularius</name>
    <name type="common">Bed bug</name>
    <name type="synonym">Acanthia lectularia</name>
    <dbReference type="NCBI Taxonomy" id="79782"/>
    <lineage>
        <taxon>Eukaryota</taxon>
        <taxon>Metazoa</taxon>
        <taxon>Ecdysozoa</taxon>
        <taxon>Arthropoda</taxon>
        <taxon>Hexapoda</taxon>
        <taxon>Insecta</taxon>
        <taxon>Pterygota</taxon>
        <taxon>Neoptera</taxon>
        <taxon>Paraneoptera</taxon>
        <taxon>Hemiptera</taxon>
        <taxon>Heteroptera</taxon>
        <taxon>Panheteroptera</taxon>
        <taxon>Cimicomorpha</taxon>
        <taxon>Cimicidae</taxon>
        <taxon>Cimex</taxon>
    </lineage>
</organism>
<dbReference type="Pfam" id="PF07898">
    <property type="entry name" value="DUF1676"/>
    <property type="match status" value="1"/>
</dbReference>
<evidence type="ECO:0000256" key="1">
    <source>
        <dbReference type="SAM" id="SignalP"/>
    </source>
</evidence>
<dbReference type="AlphaFoldDB" id="A0A8I6S0I0"/>
<accession>A0A8I6S0I0</accession>
<dbReference type="PANTHER" id="PTHR21879">
    <property type="entry name" value="FI03362P-RELATED-RELATED"/>
    <property type="match status" value="1"/>
</dbReference>
<dbReference type="GeneID" id="106669618"/>
<name>A0A8I6S0I0_CIMLE</name>
<dbReference type="GO" id="GO:0016020">
    <property type="term" value="C:membrane"/>
    <property type="evidence" value="ECO:0007669"/>
    <property type="project" value="TreeGrafter"/>
</dbReference>
<dbReference type="OMA" id="HYRRAFP"/>
<evidence type="ECO:0000313" key="3">
    <source>
        <dbReference type="Proteomes" id="UP000494040"/>
    </source>
</evidence>
<protein>
    <submittedName>
        <fullName evidence="2">Uncharacterized protein</fullName>
    </submittedName>
</protein>
<sequence>MLRVLFVWFGFSLAHTSANSSWYRDYLKIGQTTLVECRKETGAFDPRVNDYHVSLVRMKNCVENKFLSSLDALILSKDVPINPYVTMKMEDNHIASNLTEESDDLFTEDLTTSVSKRIFKLFETHTFKINLAELSKGNQVEGRRRHHYRRAFPMMVAGFMMMTAFLVPLGFQFMAMIGGKALLLAKMAFFMSMFSGYKRLTNDLDYHHHHPSGHDQLLHHLAFHHRSSENPMTVAYSHQHNGLMPLHRKG</sequence>
<keyword evidence="3" id="KW-1185">Reference proteome</keyword>
<proteinExistence type="predicted"/>
<feature type="signal peptide" evidence="1">
    <location>
        <begin position="1"/>
        <end position="18"/>
    </location>
</feature>
<keyword evidence="1" id="KW-0732">Signal</keyword>
<dbReference type="Proteomes" id="UP000494040">
    <property type="component" value="Unassembled WGS sequence"/>
</dbReference>
<evidence type="ECO:0000313" key="2">
    <source>
        <dbReference type="EnsemblMetazoa" id="XP_014254687.1"/>
    </source>
</evidence>
<dbReference type="KEGG" id="clec:106669618"/>
<dbReference type="InterPro" id="IPR012464">
    <property type="entry name" value="DUF1676"/>
</dbReference>
<dbReference type="RefSeq" id="XP_014254687.1">
    <property type="nucleotide sequence ID" value="XM_014399201.1"/>
</dbReference>
<dbReference type="OrthoDB" id="7683472at2759"/>
<dbReference type="EnsemblMetazoa" id="XM_014399201.1">
    <property type="protein sequence ID" value="XP_014254687.1"/>
    <property type="gene ID" value="LOC106669618"/>
</dbReference>
<reference evidence="2" key="1">
    <citation type="submission" date="2022-01" db="UniProtKB">
        <authorList>
            <consortium name="EnsemblMetazoa"/>
        </authorList>
    </citation>
    <scope>IDENTIFICATION</scope>
</reference>